<keyword evidence="4" id="KW-1185">Reference proteome</keyword>
<dbReference type="InterPro" id="IPR021457">
    <property type="entry name" value="DUF3108"/>
</dbReference>
<name>Q749L4_GEOSL</name>
<dbReference type="AlphaFoldDB" id="Q749L4"/>
<reference evidence="3 4" key="2">
    <citation type="journal article" date="2012" name="BMC Genomics">
        <title>Comparative genomic analysis of Geobacter sulfurreducens KN400, a strain with enhanced capacity for extracellular electron transfer and electricity production.</title>
        <authorList>
            <person name="Butler J.E."/>
            <person name="Young N.D."/>
            <person name="Aklujkar M."/>
            <person name="Lovley D.R."/>
        </authorList>
    </citation>
    <scope>NUCLEOTIDE SEQUENCE [LARGE SCALE GENOMIC DNA]</scope>
    <source>
        <strain evidence="4">ATCC 51573 / DSM 12127 / PCA</strain>
    </source>
</reference>
<dbReference type="EMBL" id="AE017180">
    <property type="protein sequence ID" value="AAR36100.1"/>
    <property type="molecule type" value="Genomic_DNA"/>
</dbReference>
<feature type="transmembrane region" description="Helical" evidence="2">
    <location>
        <begin position="12"/>
        <end position="34"/>
    </location>
</feature>
<keyword evidence="2" id="KW-1133">Transmembrane helix</keyword>
<gene>
    <name evidence="3" type="ordered locus">GSU2728</name>
</gene>
<dbReference type="eggNOG" id="COG3170">
    <property type="taxonomic scope" value="Bacteria"/>
</dbReference>
<dbReference type="STRING" id="243231.GSU2728"/>
<dbReference type="HOGENOM" id="CLU_713214_0_0_7"/>
<feature type="region of interest" description="Disordered" evidence="1">
    <location>
        <begin position="53"/>
        <end position="102"/>
    </location>
</feature>
<dbReference type="KEGG" id="gsu:GSU2728"/>
<evidence type="ECO:0000256" key="1">
    <source>
        <dbReference type="SAM" id="MobiDB-lite"/>
    </source>
</evidence>
<dbReference type="OrthoDB" id="9806641at2"/>
<evidence type="ECO:0000313" key="3">
    <source>
        <dbReference type="EMBL" id="AAR36100.1"/>
    </source>
</evidence>
<protein>
    <recommendedName>
        <fullName evidence="5">DUF3108 domain-containing protein</fullName>
    </recommendedName>
</protein>
<keyword evidence="2" id="KW-0472">Membrane</keyword>
<organism evidence="3 4">
    <name type="scientific">Geobacter sulfurreducens (strain ATCC 51573 / DSM 12127 / PCA)</name>
    <dbReference type="NCBI Taxonomy" id="243231"/>
    <lineage>
        <taxon>Bacteria</taxon>
        <taxon>Pseudomonadati</taxon>
        <taxon>Thermodesulfobacteriota</taxon>
        <taxon>Desulfuromonadia</taxon>
        <taxon>Geobacterales</taxon>
        <taxon>Geobacteraceae</taxon>
        <taxon>Geobacter</taxon>
    </lineage>
</organism>
<accession>Q749L4</accession>
<evidence type="ECO:0000256" key="2">
    <source>
        <dbReference type="SAM" id="Phobius"/>
    </source>
</evidence>
<dbReference type="EnsemblBacteria" id="AAR36100">
    <property type="protein sequence ID" value="AAR36100"/>
    <property type="gene ID" value="GSU2728"/>
</dbReference>
<dbReference type="PATRIC" id="fig|243231.5.peg.2755"/>
<dbReference type="Pfam" id="PF11306">
    <property type="entry name" value="DUF3108"/>
    <property type="match status" value="1"/>
</dbReference>
<evidence type="ECO:0000313" key="4">
    <source>
        <dbReference type="Proteomes" id="UP000000577"/>
    </source>
</evidence>
<keyword evidence="2" id="KW-0812">Transmembrane</keyword>
<evidence type="ECO:0008006" key="5">
    <source>
        <dbReference type="Google" id="ProtNLM"/>
    </source>
</evidence>
<reference evidence="3 4" key="1">
    <citation type="journal article" date="2003" name="Science">
        <title>Genome of Geobacter sulfurreducens: metal reduction in subsurface environments.</title>
        <authorList>
            <person name="Methe B.A."/>
            <person name="Nelson K.E."/>
            <person name="Eisen J.A."/>
            <person name="Paulsen I.T."/>
            <person name="Nelson W."/>
            <person name="Heidelberg J.F."/>
            <person name="Wu D."/>
            <person name="Wu M."/>
            <person name="Ward N."/>
            <person name="Beanan M.J."/>
            <person name="Dodson R.J."/>
            <person name="Madupu R."/>
            <person name="Brinkac L.M."/>
            <person name="Daugherty S.C."/>
            <person name="DeBoy R.T."/>
            <person name="Durkin A.S."/>
            <person name="Gwinn M."/>
            <person name="Kolonay J.F."/>
            <person name="Sullivan S.A."/>
            <person name="Haft D.H."/>
            <person name="Selengut J."/>
            <person name="Davidsen T.M."/>
            <person name="Zafar N."/>
            <person name="White O."/>
            <person name="Tran B."/>
            <person name="Romero C."/>
            <person name="Forberger H.A."/>
            <person name="Weidman J."/>
            <person name="Khouri H."/>
            <person name="Feldblyum T.V."/>
            <person name="Utterback T.R."/>
            <person name="Van Aken S.E."/>
            <person name="Lovley D.R."/>
            <person name="Fraser C.M."/>
        </authorList>
    </citation>
    <scope>NUCLEOTIDE SEQUENCE [LARGE SCALE GENOMIC DNA]</scope>
    <source>
        <strain evidence="4">ATCC 51573 / DSM 12127 / PCA</strain>
    </source>
</reference>
<dbReference type="Proteomes" id="UP000000577">
    <property type="component" value="Chromosome"/>
</dbReference>
<sequence>MDLPVKSYRFAVFVVLSGLVHVAGLCVFPSIGILDLGTPVLPMADVSISLREPETSVPPLPEVQSPRESVDPGETVPPGERSVATAPERADQPNASSVAREAAPAAEALSPVAPEVAAVAAPVSEPAASFEAVADAAPAARPQHLEVMPPLRRAGEFLAPGREKLTYRITMLGIPVGEAMIEAVRGREREEVTITTRVRSYPVISAIYPVDDVIETRLVAGNYLITRIRQREGTFTGDSGFTLMMREKKAFWADRLRNRYATHLLPREDVTDIVSGFYFLRNKRLEVGQPVVLHLFDSNEYAPTTVAVLRREGVTLPGGRTVDTLVVHPLLKTAGIFRRTGDMMIWVTDDAYKVPVRMDTAISLGRVRAELISAETGD</sequence>
<dbReference type="InParanoid" id="Q749L4"/>
<proteinExistence type="predicted"/>